<dbReference type="Pfam" id="PF00646">
    <property type="entry name" value="F-box"/>
    <property type="match status" value="1"/>
</dbReference>
<dbReference type="InParanoid" id="G0NFH7"/>
<dbReference type="Pfam" id="PF07735">
    <property type="entry name" value="FBA_2"/>
    <property type="match status" value="1"/>
</dbReference>
<dbReference type="InterPro" id="IPR001810">
    <property type="entry name" value="F-box_dom"/>
</dbReference>
<evidence type="ECO:0000313" key="3">
    <source>
        <dbReference type="Proteomes" id="UP000008068"/>
    </source>
</evidence>
<name>G0NFH7_CAEBE</name>
<accession>G0NFH7</accession>
<gene>
    <name evidence="2" type="ORF">CAEBREN_04288</name>
</gene>
<dbReference type="FunCoup" id="G0NFH7">
    <property type="interactions" value="1285"/>
</dbReference>
<dbReference type="PANTHER" id="PTHR21503">
    <property type="entry name" value="F-BOX-CONTAINING HYPOTHETICAL PROTEIN C.ELEGANS"/>
    <property type="match status" value="1"/>
</dbReference>
<dbReference type="AlphaFoldDB" id="G0NFH7"/>
<dbReference type="STRING" id="135651.G0NFH7"/>
<evidence type="ECO:0000313" key="2">
    <source>
        <dbReference type="EMBL" id="EGT59597.1"/>
    </source>
</evidence>
<dbReference type="PANTHER" id="PTHR21503:SF8">
    <property type="entry name" value="F-BOX ASSOCIATED DOMAIN-CONTAINING PROTEIN-RELATED"/>
    <property type="match status" value="1"/>
</dbReference>
<dbReference type="PROSITE" id="PS50181">
    <property type="entry name" value="FBOX"/>
    <property type="match status" value="1"/>
</dbReference>
<dbReference type="OMA" id="RIYINTW"/>
<dbReference type="HOGENOM" id="CLU_044397_1_0_1"/>
<dbReference type="Proteomes" id="UP000008068">
    <property type="component" value="Unassembled WGS sequence"/>
</dbReference>
<keyword evidence="3" id="KW-1185">Reference proteome</keyword>
<dbReference type="eggNOG" id="ENOG502RB7G">
    <property type="taxonomic scope" value="Eukaryota"/>
</dbReference>
<feature type="domain" description="F-box" evidence="1">
    <location>
        <begin position="39"/>
        <end position="89"/>
    </location>
</feature>
<dbReference type="OrthoDB" id="5908444at2759"/>
<organism evidence="3">
    <name type="scientific">Caenorhabditis brenneri</name>
    <name type="common">Nematode worm</name>
    <dbReference type="NCBI Taxonomy" id="135651"/>
    <lineage>
        <taxon>Eukaryota</taxon>
        <taxon>Metazoa</taxon>
        <taxon>Ecdysozoa</taxon>
        <taxon>Nematoda</taxon>
        <taxon>Chromadorea</taxon>
        <taxon>Rhabditida</taxon>
        <taxon>Rhabditina</taxon>
        <taxon>Rhabditomorpha</taxon>
        <taxon>Rhabditoidea</taxon>
        <taxon>Rhabditidae</taxon>
        <taxon>Peloderinae</taxon>
        <taxon>Caenorhabditis</taxon>
    </lineage>
</organism>
<sequence>MIDLVFTKMDRVFLYMDRRRCTFLHKLDKLGIRQTVKFEFPFDSLPIVVKSEVVKMMNIPDRIKLAITSQRMENLVKRASIKQPLFYAIRVDKHYPIITMDVRGDENAAIADSSRQFDRSNMIGTLELVPWLNRKYSDMQNMTHIFKKLRRILPIKRLALILIADQLTEKSVKELLSIPELTTIEFVWIEGDEIESNILKLIMDWLDTKKDISIIDCHIPEDFHHAKAFKFSSVHYEDADWVEIEDLLTLEDCDAVVLGRNYLSSEDVNRFLKFWIESDLDMFEWFSMSAETLEMTEVLEDLILVKTSRDGQDYSIVKASRKRKIMSITLEEEDEDCLRLCVYSPEESFTKEHKVLELMEQKKKLETELQAMVKNGVEARRLTMEIRKLSKELDSVCTFYNEKTAIIAH</sequence>
<dbReference type="EMBL" id="GL379876">
    <property type="protein sequence ID" value="EGT59597.1"/>
    <property type="molecule type" value="Genomic_DNA"/>
</dbReference>
<protein>
    <recommendedName>
        <fullName evidence="1">F-box domain-containing protein</fullName>
    </recommendedName>
</protein>
<reference evidence="3" key="1">
    <citation type="submission" date="2011-07" db="EMBL/GenBank/DDBJ databases">
        <authorList>
            <consortium name="Caenorhabditis brenneri Sequencing and Analysis Consortium"/>
            <person name="Wilson R.K."/>
        </authorList>
    </citation>
    <scope>NUCLEOTIDE SEQUENCE [LARGE SCALE GENOMIC DNA]</scope>
    <source>
        <strain evidence="3">PB2801</strain>
    </source>
</reference>
<proteinExistence type="predicted"/>
<evidence type="ECO:0000259" key="1">
    <source>
        <dbReference type="PROSITE" id="PS50181"/>
    </source>
</evidence>
<dbReference type="InterPro" id="IPR012885">
    <property type="entry name" value="F-box_Sdz-33"/>
</dbReference>